<gene>
    <name evidence="2" type="ORF">TVAG_098240</name>
</gene>
<dbReference type="RefSeq" id="XP_001321911.1">
    <property type="nucleotide sequence ID" value="XM_001321876.1"/>
</dbReference>
<organism evidence="2 3">
    <name type="scientific">Trichomonas vaginalis (strain ATCC PRA-98 / G3)</name>
    <dbReference type="NCBI Taxonomy" id="412133"/>
    <lineage>
        <taxon>Eukaryota</taxon>
        <taxon>Metamonada</taxon>
        <taxon>Parabasalia</taxon>
        <taxon>Trichomonadida</taxon>
        <taxon>Trichomonadidae</taxon>
        <taxon>Trichomonas</taxon>
    </lineage>
</organism>
<dbReference type="VEuPathDB" id="TrichDB:TVAGG3_0390360"/>
<dbReference type="Proteomes" id="UP000001542">
    <property type="component" value="Unassembled WGS sequence"/>
</dbReference>
<dbReference type="VEuPathDB" id="TrichDB:TVAG_098240"/>
<dbReference type="KEGG" id="tva:4767611"/>
<dbReference type="AlphaFoldDB" id="A2ECA4"/>
<dbReference type="EMBL" id="DS113352">
    <property type="protein sequence ID" value="EAY09688.1"/>
    <property type="molecule type" value="Genomic_DNA"/>
</dbReference>
<sequence length="329" mass="37994">MNIIHWLHQIEMMSSMTDPLKTLKNSRKDCIYKMLQPMRANHRTHECVLHPAFWNKLTEEDKNEFNKLKAHFHQNISSSGKDRRVVTFANELMAVLKFLDRDLIHREERCILTGICFAGPFICVNTRQLKTFLGRCKSSINGSFQQMGYVALRTKAKARNCIISILKPLMNEPAILRQWTVRRASDHTEFCYLSSFSVSLLPEVTEDDLDTEPVANNKSAQHQMPLPPPIKKISQQQLVQSIIQEKPHVQIQEKPPEIMKSVSFSYSLERLNTLDDSEWEMHPIDEGGIPDSLELDISNFGKMTRSVSASLDISGDWLRREDDWTLIDL</sequence>
<evidence type="ECO:0000259" key="1">
    <source>
        <dbReference type="Pfam" id="PF10416"/>
    </source>
</evidence>
<keyword evidence="3" id="KW-1185">Reference proteome</keyword>
<dbReference type="InterPro" id="IPR018845">
    <property type="entry name" value="Initiator-bd"/>
</dbReference>
<accession>A2ECA4</accession>
<reference evidence="2" key="1">
    <citation type="submission" date="2006-10" db="EMBL/GenBank/DDBJ databases">
        <authorList>
            <person name="Amadeo P."/>
            <person name="Zhao Q."/>
            <person name="Wortman J."/>
            <person name="Fraser-Liggett C."/>
            <person name="Carlton J."/>
        </authorList>
    </citation>
    <scope>NUCLEOTIDE SEQUENCE</scope>
    <source>
        <strain evidence="2">G3</strain>
    </source>
</reference>
<evidence type="ECO:0000313" key="3">
    <source>
        <dbReference type="Proteomes" id="UP000001542"/>
    </source>
</evidence>
<dbReference type="OrthoDB" id="10262645at2759"/>
<name>A2ECA4_TRIV3</name>
<proteinExistence type="predicted"/>
<feature type="domain" description="Initiator binding" evidence="1">
    <location>
        <begin position="59"/>
        <end position="185"/>
    </location>
</feature>
<dbReference type="Pfam" id="PF10416">
    <property type="entry name" value="IBD"/>
    <property type="match status" value="1"/>
</dbReference>
<reference evidence="2" key="2">
    <citation type="journal article" date="2007" name="Science">
        <title>Draft genome sequence of the sexually transmitted pathogen Trichomonas vaginalis.</title>
        <authorList>
            <person name="Carlton J.M."/>
            <person name="Hirt R.P."/>
            <person name="Silva J.C."/>
            <person name="Delcher A.L."/>
            <person name="Schatz M."/>
            <person name="Zhao Q."/>
            <person name="Wortman J.R."/>
            <person name="Bidwell S.L."/>
            <person name="Alsmark U.C.M."/>
            <person name="Besteiro S."/>
            <person name="Sicheritz-Ponten T."/>
            <person name="Noel C.J."/>
            <person name="Dacks J.B."/>
            <person name="Foster P.G."/>
            <person name="Simillion C."/>
            <person name="Van de Peer Y."/>
            <person name="Miranda-Saavedra D."/>
            <person name="Barton G.J."/>
            <person name="Westrop G.D."/>
            <person name="Mueller S."/>
            <person name="Dessi D."/>
            <person name="Fiori P.L."/>
            <person name="Ren Q."/>
            <person name="Paulsen I."/>
            <person name="Zhang H."/>
            <person name="Bastida-Corcuera F.D."/>
            <person name="Simoes-Barbosa A."/>
            <person name="Brown M.T."/>
            <person name="Hayes R.D."/>
            <person name="Mukherjee M."/>
            <person name="Okumura C.Y."/>
            <person name="Schneider R."/>
            <person name="Smith A.J."/>
            <person name="Vanacova S."/>
            <person name="Villalvazo M."/>
            <person name="Haas B.J."/>
            <person name="Pertea M."/>
            <person name="Feldblyum T.V."/>
            <person name="Utterback T.R."/>
            <person name="Shu C.L."/>
            <person name="Osoegawa K."/>
            <person name="de Jong P.J."/>
            <person name="Hrdy I."/>
            <person name="Horvathova L."/>
            <person name="Zubacova Z."/>
            <person name="Dolezal P."/>
            <person name="Malik S.B."/>
            <person name="Logsdon J.M. Jr."/>
            <person name="Henze K."/>
            <person name="Gupta A."/>
            <person name="Wang C.C."/>
            <person name="Dunne R.L."/>
            <person name="Upcroft J.A."/>
            <person name="Upcroft P."/>
            <person name="White O."/>
            <person name="Salzberg S.L."/>
            <person name="Tang P."/>
            <person name="Chiu C.-H."/>
            <person name="Lee Y.-S."/>
            <person name="Embley T.M."/>
            <person name="Coombs G.H."/>
            <person name="Mottram J.C."/>
            <person name="Tachezy J."/>
            <person name="Fraser-Liggett C.M."/>
            <person name="Johnson P.J."/>
        </authorList>
    </citation>
    <scope>NUCLEOTIDE SEQUENCE [LARGE SCALE GENOMIC DNA]</scope>
    <source>
        <strain evidence="2">G3</strain>
    </source>
</reference>
<dbReference type="InParanoid" id="A2ECA4"/>
<evidence type="ECO:0000313" key="2">
    <source>
        <dbReference type="EMBL" id="EAY09688.1"/>
    </source>
</evidence>
<protein>
    <recommendedName>
        <fullName evidence="1">Initiator binding domain-containing protein</fullName>
    </recommendedName>
</protein>